<organism evidence="5 6">
    <name type="scientific">Albidovulum salinarum</name>
    <dbReference type="NCBI Taxonomy" id="2984153"/>
    <lineage>
        <taxon>Bacteria</taxon>
        <taxon>Pseudomonadati</taxon>
        <taxon>Pseudomonadota</taxon>
        <taxon>Alphaproteobacteria</taxon>
        <taxon>Rhodobacterales</taxon>
        <taxon>Paracoccaceae</taxon>
        <taxon>Albidovulum</taxon>
    </lineage>
</organism>
<dbReference type="GO" id="GO:0032259">
    <property type="term" value="P:methylation"/>
    <property type="evidence" value="ECO:0007669"/>
    <property type="project" value="UniProtKB-KW"/>
</dbReference>
<evidence type="ECO:0000256" key="3">
    <source>
        <dbReference type="ARBA" id="ARBA00022691"/>
    </source>
</evidence>
<dbReference type="Gene3D" id="3.40.50.150">
    <property type="entry name" value="Vaccinia Virus protein VP39"/>
    <property type="match status" value="1"/>
</dbReference>
<evidence type="ECO:0000256" key="1">
    <source>
        <dbReference type="ARBA" id="ARBA00022603"/>
    </source>
</evidence>
<evidence type="ECO:0000259" key="4">
    <source>
        <dbReference type="SMART" id="SM00828"/>
    </source>
</evidence>
<name>A0ABT2WZD3_9RHOB</name>
<feature type="domain" description="Polyketide synthase-like methyltransferase" evidence="4">
    <location>
        <begin position="53"/>
        <end position="268"/>
    </location>
</feature>
<keyword evidence="6" id="KW-1185">Reference proteome</keyword>
<dbReference type="InterPro" id="IPR050447">
    <property type="entry name" value="Erg6_SMT_methyltransf"/>
</dbReference>
<sequence>MTEVARHYTRGEGLAARIAASLQGAGKDLARITTADLGPVDEFHIRGRAATLELAPGLQLGPALKVLDLGAGLGGPARTLAETWGCHVTGIDLTPEFCRAANEISGWLGLTDRVTFVEGDATALPFEDASFDAALTFHVAMNIAAKDRLYAEARRVLKPGGRFLVYDVMQGEGGAIHYPVPWAQDAAISFVATPDQVESLLTGAGFRVLDRTDSSDESVAWFEALSARIAQSGARAVSSGMILGEGFEEMVRNQVRNLTERRIRTVSFLCEA</sequence>
<keyword evidence="2" id="KW-0808">Transferase</keyword>
<comment type="caution">
    <text evidence="5">The sequence shown here is derived from an EMBL/GenBank/DDBJ whole genome shotgun (WGS) entry which is preliminary data.</text>
</comment>
<dbReference type="EMBL" id="JAOVQO010000002">
    <property type="protein sequence ID" value="MCU9847037.1"/>
    <property type="molecule type" value="Genomic_DNA"/>
</dbReference>
<dbReference type="PANTHER" id="PTHR44068:SF11">
    <property type="entry name" value="GERANYL DIPHOSPHATE 2-C-METHYLTRANSFERASE"/>
    <property type="match status" value="1"/>
</dbReference>
<dbReference type="Proteomes" id="UP001209535">
    <property type="component" value="Unassembled WGS sequence"/>
</dbReference>
<proteinExistence type="predicted"/>
<dbReference type="InterPro" id="IPR013216">
    <property type="entry name" value="Methyltransf_11"/>
</dbReference>
<accession>A0ABT2WZD3</accession>
<keyword evidence="3" id="KW-0949">S-adenosyl-L-methionine</keyword>
<dbReference type="PANTHER" id="PTHR44068">
    <property type="entry name" value="ZGC:194242"/>
    <property type="match status" value="1"/>
</dbReference>
<dbReference type="InterPro" id="IPR020803">
    <property type="entry name" value="MeTfrase_dom"/>
</dbReference>
<reference evidence="5 6" key="1">
    <citation type="submission" date="2022-10" db="EMBL/GenBank/DDBJ databases">
        <title>Defluviimonas sp. nov., isolated from ocean surface sediments.</title>
        <authorList>
            <person name="He W."/>
            <person name="Wang L."/>
            <person name="Zhang D.-F."/>
        </authorList>
    </citation>
    <scope>NUCLEOTIDE SEQUENCE [LARGE SCALE GENOMIC DNA]</scope>
    <source>
        <strain evidence="5 6">WL0024</strain>
    </source>
</reference>
<dbReference type="GO" id="GO:0008168">
    <property type="term" value="F:methyltransferase activity"/>
    <property type="evidence" value="ECO:0007669"/>
    <property type="project" value="UniProtKB-KW"/>
</dbReference>
<dbReference type="RefSeq" id="WP_263333184.1">
    <property type="nucleotide sequence ID" value="NZ_JAOVQO010000002.1"/>
</dbReference>
<dbReference type="CDD" id="cd02440">
    <property type="entry name" value="AdoMet_MTases"/>
    <property type="match status" value="1"/>
</dbReference>
<gene>
    <name evidence="5" type="ORF">OEZ60_03380</name>
</gene>
<dbReference type="SMART" id="SM00828">
    <property type="entry name" value="PKS_MT"/>
    <property type="match status" value="1"/>
</dbReference>
<dbReference type="Pfam" id="PF08241">
    <property type="entry name" value="Methyltransf_11"/>
    <property type="match status" value="1"/>
</dbReference>
<dbReference type="InterPro" id="IPR029063">
    <property type="entry name" value="SAM-dependent_MTases_sf"/>
</dbReference>
<protein>
    <submittedName>
        <fullName evidence="5">Class I SAM-dependent methyltransferase</fullName>
    </submittedName>
</protein>
<dbReference type="SUPFAM" id="SSF53335">
    <property type="entry name" value="S-adenosyl-L-methionine-dependent methyltransferases"/>
    <property type="match status" value="1"/>
</dbReference>
<evidence type="ECO:0000313" key="6">
    <source>
        <dbReference type="Proteomes" id="UP001209535"/>
    </source>
</evidence>
<keyword evidence="1 5" id="KW-0489">Methyltransferase</keyword>
<evidence type="ECO:0000313" key="5">
    <source>
        <dbReference type="EMBL" id="MCU9847037.1"/>
    </source>
</evidence>
<evidence type="ECO:0000256" key="2">
    <source>
        <dbReference type="ARBA" id="ARBA00022679"/>
    </source>
</evidence>